<reference evidence="1 2" key="1">
    <citation type="submission" date="2018-09" db="EMBL/GenBank/DDBJ databases">
        <title>YIM PH 21725 draft genome.</title>
        <authorList>
            <person name="Miao C."/>
        </authorList>
    </citation>
    <scope>NUCLEOTIDE SEQUENCE [LARGE SCALE GENOMIC DNA]</scope>
    <source>
        <strain evidence="2">YIM PH21725</strain>
    </source>
</reference>
<dbReference type="Proteomes" id="UP000285112">
    <property type="component" value="Unassembled WGS sequence"/>
</dbReference>
<name>A0A419I320_9PSEU</name>
<dbReference type="RefSeq" id="WP_120024406.1">
    <property type="nucleotide sequence ID" value="NZ_QZFV01000087.1"/>
</dbReference>
<proteinExistence type="predicted"/>
<accession>A0A419I320</accession>
<organism evidence="1 2">
    <name type="scientific">Amycolatopsis panacis</name>
    <dbReference type="NCBI Taxonomy" id="2340917"/>
    <lineage>
        <taxon>Bacteria</taxon>
        <taxon>Bacillati</taxon>
        <taxon>Actinomycetota</taxon>
        <taxon>Actinomycetes</taxon>
        <taxon>Pseudonocardiales</taxon>
        <taxon>Pseudonocardiaceae</taxon>
        <taxon>Amycolatopsis</taxon>
    </lineage>
</organism>
<comment type="caution">
    <text evidence="1">The sequence shown here is derived from an EMBL/GenBank/DDBJ whole genome shotgun (WGS) entry which is preliminary data.</text>
</comment>
<evidence type="ECO:0000313" key="2">
    <source>
        <dbReference type="Proteomes" id="UP000285112"/>
    </source>
</evidence>
<dbReference type="AlphaFoldDB" id="A0A419I320"/>
<dbReference type="OrthoDB" id="3262422at2"/>
<keyword evidence="2" id="KW-1185">Reference proteome</keyword>
<protein>
    <recommendedName>
        <fullName evidence="3">ESX-1 secretion-associated protein</fullName>
    </recommendedName>
</protein>
<evidence type="ECO:0008006" key="3">
    <source>
        <dbReference type="Google" id="ProtNLM"/>
    </source>
</evidence>
<gene>
    <name evidence="1" type="ORF">D5S19_17550</name>
</gene>
<evidence type="ECO:0000313" key="1">
    <source>
        <dbReference type="EMBL" id="RJQ84433.1"/>
    </source>
</evidence>
<dbReference type="EMBL" id="QZFV01000087">
    <property type="protein sequence ID" value="RJQ84433.1"/>
    <property type="molecule type" value="Genomic_DNA"/>
</dbReference>
<sequence>MALDGPGFHVEVEVLEEASKAMGEITKKQEAFELRGLCGEEAEVGSTVMREALMNFCIRLSESMDVLCSKAEDMRTGLNIASRLYREADQSAKQGLTADPAVAAMDDR</sequence>